<evidence type="ECO:0000256" key="1">
    <source>
        <dbReference type="SAM" id="MobiDB-lite"/>
    </source>
</evidence>
<protein>
    <submittedName>
        <fullName evidence="2">Uncharacterized protein</fullName>
    </submittedName>
</protein>
<dbReference type="OrthoDB" id="8718873at2"/>
<evidence type="ECO:0000313" key="3">
    <source>
        <dbReference type="Proteomes" id="UP000295382"/>
    </source>
</evidence>
<evidence type="ECO:0000313" key="2">
    <source>
        <dbReference type="EMBL" id="TCS35130.1"/>
    </source>
</evidence>
<dbReference type="AlphaFoldDB" id="A0A4R3HR63"/>
<organism evidence="2 3">
    <name type="scientific">Paucimonas lemoignei</name>
    <name type="common">Pseudomonas lemoignei</name>
    <dbReference type="NCBI Taxonomy" id="29443"/>
    <lineage>
        <taxon>Bacteria</taxon>
        <taxon>Pseudomonadati</taxon>
        <taxon>Pseudomonadota</taxon>
        <taxon>Betaproteobacteria</taxon>
        <taxon>Burkholderiales</taxon>
        <taxon>Burkholderiaceae</taxon>
        <taxon>Paucimonas</taxon>
    </lineage>
</organism>
<accession>A0A4R3HR63</accession>
<comment type="caution">
    <text evidence="2">The sequence shown here is derived from an EMBL/GenBank/DDBJ whole genome shotgun (WGS) entry which is preliminary data.</text>
</comment>
<dbReference type="EMBL" id="SLZQ01000011">
    <property type="protein sequence ID" value="TCS35130.1"/>
    <property type="molecule type" value="Genomic_DNA"/>
</dbReference>
<sequence length="91" mass="9802">MSNLPRSSQEDEKQQPKEKSSHGDASLSVTPKDVSPQDATSRDVVARNVDSDDPEEKEEAQLDDAVELTFPASDPVAVTGGVTRIDVPKQP</sequence>
<dbReference type="RefSeq" id="WP_132259717.1">
    <property type="nucleotide sequence ID" value="NZ_SLZQ01000011.1"/>
</dbReference>
<feature type="region of interest" description="Disordered" evidence="1">
    <location>
        <begin position="1"/>
        <end position="66"/>
    </location>
</feature>
<feature type="compositionally biased region" description="Acidic residues" evidence="1">
    <location>
        <begin position="51"/>
        <end position="66"/>
    </location>
</feature>
<reference evidence="2 3" key="1">
    <citation type="submission" date="2019-03" db="EMBL/GenBank/DDBJ databases">
        <title>Genomic Encyclopedia of Type Strains, Phase IV (KMG-IV): sequencing the most valuable type-strain genomes for metagenomic binning, comparative biology and taxonomic classification.</title>
        <authorList>
            <person name="Goeker M."/>
        </authorList>
    </citation>
    <scope>NUCLEOTIDE SEQUENCE [LARGE SCALE GENOMIC DNA]</scope>
    <source>
        <strain evidence="2 3">DSM 7445</strain>
    </source>
</reference>
<name>A0A4R3HR63_PAULE</name>
<feature type="compositionally biased region" description="Basic and acidic residues" evidence="1">
    <location>
        <begin position="8"/>
        <end position="22"/>
    </location>
</feature>
<dbReference type="Proteomes" id="UP000295382">
    <property type="component" value="Unassembled WGS sequence"/>
</dbReference>
<gene>
    <name evidence="2" type="ORF">EDC30_11143</name>
</gene>
<keyword evidence="3" id="KW-1185">Reference proteome</keyword>
<proteinExistence type="predicted"/>